<reference evidence="6 7" key="1">
    <citation type="submission" date="2015-01" db="EMBL/GenBank/DDBJ databases">
        <title>Evolution of Trichinella species and genotypes.</title>
        <authorList>
            <person name="Korhonen P.K."/>
            <person name="Edoardo P."/>
            <person name="Giuseppe L.R."/>
            <person name="Gasser R.B."/>
        </authorList>
    </citation>
    <scope>NUCLEOTIDE SEQUENCE [LARGE SCALE GENOMIC DNA]</scope>
    <source>
        <strain evidence="6">ISS120</strain>
    </source>
</reference>
<feature type="non-terminal residue" evidence="6">
    <location>
        <position position="1"/>
    </location>
</feature>
<evidence type="ECO:0000313" key="7">
    <source>
        <dbReference type="Proteomes" id="UP000054653"/>
    </source>
</evidence>
<dbReference type="AlphaFoldDB" id="A0A0V1CID8"/>
<keyword evidence="7" id="KW-1185">Reference proteome</keyword>
<proteinExistence type="inferred from homology"/>
<dbReference type="PRINTS" id="PR00194">
    <property type="entry name" value="TROPOMYOSIN"/>
</dbReference>
<sequence>LMCFKNYIELSDLVITLRHRRIAVEEKIRQDKRNNDDLPEYRRNKQKSYTNANVQNQNVPFGSTRNRRSRFTNNCLISSNVFMRFRLIQNEVYNIYHIFFKQAEAEVAALNRRIQLLEEDLTRAEERLKIATEKLEEASKAADESERGRKSMETRSMQDEERANLLETQVLQAKLIAEEADRKYEEVVFAQQLQAKAVPPTTPYPYYIPVDFLSSNCYLVRKALENRFEIEDDRCTQLELKVRQMSSLLQETENKFEEVARKLAMVEADLERAEERAEAGENKIVELEEELRVVGNNLKSLEVSEEKALQREDSYEEHIRQLSQRLKEAETRAEFAERSVQKLQKEVDRLEDDLLVEKERCRHLTEEIELTVQEIQTN</sequence>
<evidence type="ECO:0000256" key="2">
    <source>
        <dbReference type="ARBA" id="ARBA00023054"/>
    </source>
</evidence>
<organism evidence="6 7">
    <name type="scientific">Trichinella britovi</name>
    <name type="common">Parasitic roundworm</name>
    <dbReference type="NCBI Taxonomy" id="45882"/>
    <lineage>
        <taxon>Eukaryota</taxon>
        <taxon>Metazoa</taxon>
        <taxon>Ecdysozoa</taxon>
        <taxon>Nematoda</taxon>
        <taxon>Enoplea</taxon>
        <taxon>Dorylaimia</taxon>
        <taxon>Trichinellida</taxon>
        <taxon>Trichinellidae</taxon>
        <taxon>Trichinella</taxon>
    </lineage>
</organism>
<evidence type="ECO:0000256" key="1">
    <source>
        <dbReference type="ARBA" id="ARBA00009036"/>
    </source>
</evidence>
<evidence type="ECO:0000256" key="5">
    <source>
        <dbReference type="SAM" id="MobiDB-lite"/>
    </source>
</evidence>
<comment type="caution">
    <text evidence="6">The sequence shown here is derived from an EMBL/GenBank/DDBJ whole genome shotgun (WGS) entry which is preliminary data.</text>
</comment>
<evidence type="ECO:0000256" key="4">
    <source>
        <dbReference type="SAM" id="Coils"/>
    </source>
</evidence>
<keyword evidence="2 4" id="KW-0175">Coiled coil</keyword>
<dbReference type="PANTHER" id="PTHR19269">
    <property type="entry name" value="TROPOMYOSIN"/>
    <property type="match status" value="1"/>
</dbReference>
<dbReference type="InterPro" id="IPR000533">
    <property type="entry name" value="Tropomyosin"/>
</dbReference>
<accession>A0A0V1CID8</accession>
<protein>
    <submittedName>
        <fullName evidence="6">Tropomyosin</fullName>
    </submittedName>
</protein>
<feature type="region of interest" description="Disordered" evidence="5">
    <location>
        <begin position="136"/>
        <end position="160"/>
    </location>
</feature>
<evidence type="ECO:0000313" key="6">
    <source>
        <dbReference type="EMBL" id="KRY49081.1"/>
    </source>
</evidence>
<dbReference type="PROSITE" id="PS00326">
    <property type="entry name" value="TROPOMYOSIN"/>
    <property type="match status" value="1"/>
</dbReference>
<dbReference type="SUPFAM" id="SSF57997">
    <property type="entry name" value="Tropomyosin"/>
    <property type="match status" value="2"/>
</dbReference>
<gene>
    <name evidence="6" type="ORF">T03_12777</name>
</gene>
<evidence type="ECO:0000256" key="3">
    <source>
        <dbReference type="RuleBase" id="RU004515"/>
    </source>
</evidence>
<name>A0A0V1CID8_TRIBR</name>
<dbReference type="Gene3D" id="1.20.5.170">
    <property type="match status" value="2"/>
</dbReference>
<dbReference type="FunFam" id="1.20.5.170:FF:000169">
    <property type="entry name" value="Predicted protein"/>
    <property type="match status" value="1"/>
</dbReference>
<feature type="coiled-coil region" evidence="4">
    <location>
        <begin position="221"/>
        <end position="367"/>
    </location>
</feature>
<dbReference type="Pfam" id="PF00261">
    <property type="entry name" value="Tropomyosin"/>
    <property type="match status" value="2"/>
</dbReference>
<dbReference type="Proteomes" id="UP000054653">
    <property type="component" value="Unassembled WGS sequence"/>
</dbReference>
<dbReference type="EMBL" id="JYDI01000187">
    <property type="protein sequence ID" value="KRY49081.1"/>
    <property type="molecule type" value="Genomic_DNA"/>
</dbReference>
<comment type="similarity">
    <text evidence="1 3">Belongs to the tropomyosin family.</text>
</comment>